<evidence type="ECO:0000313" key="1">
    <source>
        <dbReference type="Proteomes" id="UP000887572"/>
    </source>
</evidence>
<evidence type="ECO:0000313" key="2">
    <source>
        <dbReference type="WBParaSite" id="Gr19_v10_g109.t3"/>
    </source>
</evidence>
<sequence length="142" mass="15990">MIKHNAKRQSNYRIMKWWGKIVVLMNQLLSPSRVLFAKLGTSGSHQLNHCALLSCSKRRRCERHKSCQKGSSRPSSISSLTLNRISWALTLGVTVANASTMCTRQEDSDIAHMLYKCSEGTGQSMDTDGQRRIGRTYCINVN</sequence>
<organism evidence="1 2">
    <name type="scientific">Globodera rostochiensis</name>
    <name type="common">Golden nematode worm</name>
    <name type="synonym">Heterodera rostochiensis</name>
    <dbReference type="NCBI Taxonomy" id="31243"/>
    <lineage>
        <taxon>Eukaryota</taxon>
        <taxon>Metazoa</taxon>
        <taxon>Ecdysozoa</taxon>
        <taxon>Nematoda</taxon>
        <taxon>Chromadorea</taxon>
        <taxon>Rhabditida</taxon>
        <taxon>Tylenchina</taxon>
        <taxon>Tylenchomorpha</taxon>
        <taxon>Tylenchoidea</taxon>
        <taxon>Heteroderidae</taxon>
        <taxon>Heteroderinae</taxon>
        <taxon>Globodera</taxon>
    </lineage>
</organism>
<name>A0A914GVY3_GLORO</name>
<keyword evidence="1" id="KW-1185">Reference proteome</keyword>
<accession>A0A914GVY3</accession>
<dbReference type="AlphaFoldDB" id="A0A914GVY3"/>
<proteinExistence type="predicted"/>
<protein>
    <submittedName>
        <fullName evidence="2">Uncharacterized protein</fullName>
    </submittedName>
</protein>
<reference evidence="2" key="1">
    <citation type="submission" date="2022-11" db="UniProtKB">
        <authorList>
            <consortium name="WormBaseParasite"/>
        </authorList>
    </citation>
    <scope>IDENTIFICATION</scope>
</reference>
<dbReference type="WBParaSite" id="Gr19_v10_g109.t3">
    <property type="protein sequence ID" value="Gr19_v10_g109.t3"/>
    <property type="gene ID" value="Gr19_v10_g109"/>
</dbReference>
<dbReference type="Proteomes" id="UP000887572">
    <property type="component" value="Unplaced"/>
</dbReference>